<reference evidence="11" key="1">
    <citation type="journal article" date="2020" name="Stud. Mycol.">
        <title>101 Dothideomycetes genomes: a test case for predicting lifestyles and emergence of pathogens.</title>
        <authorList>
            <person name="Haridas S."/>
            <person name="Albert R."/>
            <person name="Binder M."/>
            <person name="Bloem J."/>
            <person name="Labutti K."/>
            <person name="Salamov A."/>
            <person name="Andreopoulos B."/>
            <person name="Baker S."/>
            <person name="Barry K."/>
            <person name="Bills G."/>
            <person name="Bluhm B."/>
            <person name="Cannon C."/>
            <person name="Castanera R."/>
            <person name="Culley D."/>
            <person name="Daum C."/>
            <person name="Ezra D."/>
            <person name="Gonzalez J."/>
            <person name="Henrissat B."/>
            <person name="Kuo A."/>
            <person name="Liang C."/>
            <person name="Lipzen A."/>
            <person name="Lutzoni F."/>
            <person name="Magnuson J."/>
            <person name="Mondo S."/>
            <person name="Nolan M."/>
            <person name="Ohm R."/>
            <person name="Pangilinan J."/>
            <person name="Park H.-J."/>
            <person name="Ramirez L."/>
            <person name="Alfaro M."/>
            <person name="Sun H."/>
            <person name="Tritt A."/>
            <person name="Yoshinaga Y."/>
            <person name="Zwiers L.-H."/>
            <person name="Turgeon B."/>
            <person name="Goodwin S."/>
            <person name="Spatafora J."/>
            <person name="Crous P."/>
            <person name="Grigoriev I."/>
        </authorList>
    </citation>
    <scope>NUCLEOTIDE SEQUENCE</scope>
    <source>
        <strain evidence="11">CBS 379.55</strain>
    </source>
</reference>
<dbReference type="SUPFAM" id="SSF47336">
    <property type="entry name" value="ACP-like"/>
    <property type="match status" value="1"/>
</dbReference>
<dbReference type="Gene3D" id="3.40.366.10">
    <property type="entry name" value="Malonyl-Coenzyme A Acyl Carrier Protein, domain 2"/>
    <property type="match status" value="2"/>
</dbReference>
<comment type="function">
    <text evidence="5">Non-reducing polyketide synthase; part of a gene cluster that mediates the biosynthesis of a yet unidentified natural product.</text>
</comment>
<dbReference type="Pfam" id="PF00109">
    <property type="entry name" value="ketoacyl-synt"/>
    <property type="match status" value="1"/>
</dbReference>
<gene>
    <name evidence="11" type="ORF">EI97DRAFT_483184</name>
</gene>
<dbReference type="SMART" id="SM00823">
    <property type="entry name" value="PKS_PP"/>
    <property type="match status" value="1"/>
</dbReference>
<organism evidence="11 12">
    <name type="scientific">Westerdykella ornata</name>
    <dbReference type="NCBI Taxonomy" id="318751"/>
    <lineage>
        <taxon>Eukaryota</taxon>
        <taxon>Fungi</taxon>
        <taxon>Dikarya</taxon>
        <taxon>Ascomycota</taxon>
        <taxon>Pezizomycotina</taxon>
        <taxon>Dothideomycetes</taxon>
        <taxon>Pleosporomycetidae</taxon>
        <taxon>Pleosporales</taxon>
        <taxon>Sporormiaceae</taxon>
        <taxon>Westerdykella</taxon>
    </lineage>
</organism>
<dbReference type="PANTHER" id="PTHR43775:SF37">
    <property type="entry name" value="SI:DKEY-61P9.11"/>
    <property type="match status" value="1"/>
</dbReference>
<dbReference type="Gene3D" id="3.30.70.3290">
    <property type="match status" value="1"/>
</dbReference>
<dbReference type="InterPro" id="IPR032088">
    <property type="entry name" value="SAT"/>
</dbReference>
<name>A0A6A6J9G8_WESOR</name>
<dbReference type="InterPro" id="IPR020806">
    <property type="entry name" value="PKS_PP-bd"/>
</dbReference>
<dbReference type="PROSITE" id="PS00606">
    <property type="entry name" value="KS3_1"/>
    <property type="match status" value="1"/>
</dbReference>
<dbReference type="PROSITE" id="PS50075">
    <property type="entry name" value="CARRIER"/>
    <property type="match status" value="1"/>
</dbReference>
<keyword evidence="4" id="KW-0511">Multifunctional enzyme</keyword>
<dbReference type="Proteomes" id="UP000800097">
    <property type="component" value="Unassembled WGS sequence"/>
</dbReference>
<dbReference type="InterPro" id="IPR016039">
    <property type="entry name" value="Thiolase-like"/>
</dbReference>
<dbReference type="InterPro" id="IPR014030">
    <property type="entry name" value="Ketoacyl_synth_N"/>
</dbReference>
<evidence type="ECO:0000256" key="5">
    <source>
        <dbReference type="ARBA" id="ARBA00055753"/>
    </source>
</evidence>
<dbReference type="Pfam" id="PF22621">
    <property type="entry name" value="CurL-like_PKS_C"/>
    <property type="match status" value="1"/>
</dbReference>
<dbReference type="InterPro" id="IPR009081">
    <property type="entry name" value="PP-bd_ACP"/>
</dbReference>
<dbReference type="GO" id="GO:0006633">
    <property type="term" value="P:fatty acid biosynthetic process"/>
    <property type="evidence" value="ECO:0007669"/>
    <property type="project" value="InterPro"/>
</dbReference>
<feature type="compositionally biased region" description="Basic and acidic residues" evidence="7">
    <location>
        <begin position="1654"/>
        <end position="1683"/>
    </location>
</feature>
<dbReference type="GO" id="GO:0004315">
    <property type="term" value="F:3-oxoacyl-[acyl-carrier-protein] synthase activity"/>
    <property type="evidence" value="ECO:0007669"/>
    <property type="project" value="InterPro"/>
</dbReference>
<dbReference type="Gene3D" id="1.10.1200.10">
    <property type="entry name" value="ACP-like"/>
    <property type="match status" value="1"/>
</dbReference>
<proteinExistence type="predicted"/>
<feature type="active site" description="Proton acceptor; for dehydratase activity" evidence="6">
    <location>
        <position position="1362"/>
    </location>
</feature>
<dbReference type="FunFam" id="3.40.366.10:FF:000017">
    <property type="entry name" value="Non-reducing polyketide synthase aptA"/>
    <property type="match status" value="1"/>
</dbReference>
<dbReference type="GO" id="GO:0004312">
    <property type="term" value="F:fatty acid synthase activity"/>
    <property type="evidence" value="ECO:0007669"/>
    <property type="project" value="TreeGrafter"/>
</dbReference>
<evidence type="ECO:0000259" key="10">
    <source>
        <dbReference type="PROSITE" id="PS52019"/>
    </source>
</evidence>
<dbReference type="SUPFAM" id="SSF55048">
    <property type="entry name" value="Probable ACP-binding domain of malonyl-CoA ACP transacylase"/>
    <property type="match status" value="1"/>
</dbReference>
<dbReference type="SUPFAM" id="SSF52151">
    <property type="entry name" value="FabD/lysophospholipase-like"/>
    <property type="match status" value="1"/>
</dbReference>
<evidence type="ECO:0000256" key="1">
    <source>
        <dbReference type="ARBA" id="ARBA00022450"/>
    </source>
</evidence>
<dbReference type="FunFam" id="3.40.366.10:FF:000002">
    <property type="entry name" value="Probable polyketide synthase 2"/>
    <property type="match status" value="1"/>
</dbReference>
<feature type="domain" description="PKS/mFAS DH" evidence="10">
    <location>
        <begin position="1330"/>
        <end position="1640"/>
    </location>
</feature>
<dbReference type="EMBL" id="ML986516">
    <property type="protein sequence ID" value="KAF2272823.1"/>
    <property type="molecule type" value="Genomic_DNA"/>
</dbReference>
<feature type="active site" description="Proton donor; for dehydratase activity" evidence="6">
    <location>
        <position position="1551"/>
    </location>
</feature>
<feature type="region of interest" description="Disordered" evidence="7">
    <location>
        <begin position="1650"/>
        <end position="1717"/>
    </location>
</feature>
<dbReference type="InterPro" id="IPR049900">
    <property type="entry name" value="PKS_mFAS_DH"/>
</dbReference>
<dbReference type="GO" id="GO:0005886">
    <property type="term" value="C:plasma membrane"/>
    <property type="evidence" value="ECO:0007669"/>
    <property type="project" value="TreeGrafter"/>
</dbReference>
<dbReference type="Pfam" id="PF16073">
    <property type="entry name" value="SAT"/>
    <property type="match status" value="1"/>
</dbReference>
<dbReference type="InterPro" id="IPR042104">
    <property type="entry name" value="PKS_dehydratase_sf"/>
</dbReference>
<dbReference type="InterPro" id="IPR030918">
    <property type="entry name" value="PT_fungal_PKS"/>
</dbReference>
<protein>
    <submittedName>
        <fullName evidence="11">Putative polyketide synthase</fullName>
    </submittedName>
</protein>
<dbReference type="PROSITE" id="PS52004">
    <property type="entry name" value="KS3_2"/>
    <property type="match status" value="1"/>
</dbReference>
<evidence type="ECO:0000259" key="8">
    <source>
        <dbReference type="PROSITE" id="PS50075"/>
    </source>
</evidence>
<dbReference type="GO" id="GO:0005737">
    <property type="term" value="C:cytoplasm"/>
    <property type="evidence" value="ECO:0007669"/>
    <property type="project" value="TreeGrafter"/>
</dbReference>
<dbReference type="FunFam" id="1.10.1200.10:FF:000011">
    <property type="entry name" value="Sterigmatocystin biosynthesis polyketide synthase"/>
    <property type="match status" value="1"/>
</dbReference>
<dbReference type="InterPro" id="IPR018201">
    <property type="entry name" value="Ketoacyl_synth_AS"/>
</dbReference>
<dbReference type="GO" id="GO:0031177">
    <property type="term" value="F:phosphopantetheine binding"/>
    <property type="evidence" value="ECO:0007669"/>
    <property type="project" value="InterPro"/>
</dbReference>
<keyword evidence="1" id="KW-0596">Phosphopantetheine</keyword>
<dbReference type="OrthoDB" id="329835at2759"/>
<feature type="domain" description="Carrier" evidence="8">
    <location>
        <begin position="1716"/>
        <end position="1793"/>
    </location>
</feature>
<feature type="region of interest" description="N-terminal hotdog fold" evidence="6">
    <location>
        <begin position="1330"/>
        <end position="1470"/>
    </location>
</feature>
<dbReference type="SMART" id="SM00825">
    <property type="entry name" value="PKS_KS"/>
    <property type="match status" value="1"/>
</dbReference>
<evidence type="ECO:0000256" key="7">
    <source>
        <dbReference type="SAM" id="MobiDB-lite"/>
    </source>
</evidence>
<dbReference type="InterPro" id="IPR016035">
    <property type="entry name" value="Acyl_Trfase/lysoPLipase"/>
</dbReference>
<evidence type="ECO:0000256" key="3">
    <source>
        <dbReference type="ARBA" id="ARBA00022679"/>
    </source>
</evidence>
<sequence length="1794" mass="196440">MPSYTPTCTSDSDSDRRMELVYFGNEFPREDLQDVFRRLHNYSKDRHYPVLARFIHEATWAIKDEVRRLPNELKQLFPPFDTVLAWAENSELREGLICGAVDGVLLIVVQLATYIGYVENHPEELKDFANTSLCGLGVGLLASTAVSLSSNLADLPLAGADAARIAFRMGIHVQGVSENLEARELSESPDTWAYVVHNVDPDAAQKELDAIHSRDEVPETGKIFVSAVSRNSVTVSGPPARLKGLFNKSEFFRTSKFIALPVYGGLCHAPHIYGQQDVKSIVRGGSLHTQGSNFRPVMPLYSTSTGVPYQAKNAVELLELVVSELLTKAIYWDRVIHGLVDRALCALASEVVLYCFGNSIPLNDLNSALKSGIPQLQTSITSLMPWLSQIAPNDTTPRSPTQAKLAIVGMSCRLPGGATSTEKFWELLEKGLDVSRRIPADRFDIDTHYDPTGKQLNKTMTQYGCFIDEPGLFDAPFFNMSPRETRVVDPQMRLALVTAYEALERAGYVGNRTAATQLQRIGTWYGQAADDYREVNQGQEVSTYYIPGGCRAFGPGRINYFFKFAGPSYSIDTACSSGLAAIEVACQALWNGEVDMAVAGGVNILTNPDGFAGLCNGHFLTKGHNACKTWDATADGYCRADAIGSVVIKRLEDAQADNDNILGVILGAGTNHSAEAVSITHPHAGHQAYLARQVLRQAGVDPLDVSYVELHGTGTQAGDHEEMQGIMEVYAPLTKRRSKDQPLHIGAVKANVGHSESAAGTTALIKVLLMLQKNAIPPHVGIKTEINPRFPTDFDKRNLHIPFEMTPWPQVAGRKRIAAINNFGAAGGNTTMLLEEAPKREITESDPRQTHVIAVSAKTQVSLTGNIERLMKYLDSHADTSLADLSYTSTARRYQHSHRIAIATTSLDQLKKQLASRLEKVSSIKPIGQSGPPPLAFTFTGQGASYKSMSLELYRDVPTFREHIQHLDSLAQRQGFPSFIPALDGSHPRDHAHSPVVTQLALVCTEIALAKYWASLGVKPDFVVGHSLGEYAAMHVAGVTTANDTIFMVGRRAQMLEKKCKIGSHTMMAVRASVAQIAESSGGKPYTVACINGPSDTVLSGTKQQMDDVAIPLEAAGYRCIKLDVAFAFHSDQTDPILDDFENISKTGVLFQEPKLPVISPLLGKVVFDGKTFSANYVRRATREAVDFVSALQNAQKISTISDDTVWIEIGPHPVCTGFIKSTIPSTQLAVPSMRRGDDNWKTMAESMAALHLAGVAVNWNEFHRPFESRLRLLDLPTYAWNEKNYWLQYNGDWCLTKGNTFYDAEKQAAKGQPVPAAPVKSEIQTSTVQQIIQATFEGSAGTVVMQSDLMQADFLAAANGHRMNNCGVVTSSIHADIAYTLGGYLYRKFYPKAKDVNMNVANLVVTKGLVAQSSNKTPQLIRVTAATDDINSRTVDLTWQNVDTDGNVHEPFATAKLLYGDASEWLSSWAPIAHLVHSRVEALERLASEGKANRFSRNMAYTLFASNLVDYADKYRGMQSVVMYELEGFADVQLTTKESGVWTVPPYFIDSVAHLAGFIMNCSDAMDTQNNYCVTPGWNSMRFAKPLTPGAKYRSYVKMIPTVEDPTIYFGDVYIMQDEVIVGMVGGIQFRRYPRLLLSRFFSPPDKMAAMEAKPKAAESHDSTPRPALSRHDSATGSDHGKPVTSDLPNVGSTQSKDVQAPAAKESAPPVESTPASNSVAAKALMLIANEAALEMSDLEDDASFANLGVDSLMSLVIAEKLRIELNVKVGGSLFLDYPTIGDLRKWLEEYYN</sequence>
<evidence type="ECO:0000256" key="6">
    <source>
        <dbReference type="PROSITE-ProRule" id="PRU01363"/>
    </source>
</evidence>
<dbReference type="Pfam" id="PF02801">
    <property type="entry name" value="Ketoacyl-synt_C"/>
    <property type="match status" value="1"/>
</dbReference>
<dbReference type="Pfam" id="PF00550">
    <property type="entry name" value="PP-binding"/>
    <property type="match status" value="1"/>
</dbReference>
<dbReference type="SMART" id="SM00827">
    <property type="entry name" value="PKS_AT"/>
    <property type="match status" value="1"/>
</dbReference>
<keyword evidence="2" id="KW-0597">Phosphoprotein</keyword>
<dbReference type="Pfam" id="PF00698">
    <property type="entry name" value="Acyl_transf_1"/>
    <property type="match status" value="1"/>
</dbReference>
<dbReference type="Gene3D" id="3.40.47.10">
    <property type="match status" value="1"/>
</dbReference>
<evidence type="ECO:0000313" key="12">
    <source>
        <dbReference type="Proteomes" id="UP000800097"/>
    </source>
</evidence>
<dbReference type="RefSeq" id="XP_033650362.1">
    <property type="nucleotide sequence ID" value="XM_033802091.1"/>
</dbReference>
<keyword evidence="3" id="KW-0808">Transferase</keyword>
<dbReference type="InterPro" id="IPR001227">
    <property type="entry name" value="Ac_transferase_dom_sf"/>
</dbReference>
<dbReference type="InterPro" id="IPR016036">
    <property type="entry name" value="Malonyl_transacylase_ACP-bd"/>
</dbReference>
<evidence type="ECO:0000313" key="11">
    <source>
        <dbReference type="EMBL" id="KAF2272823.1"/>
    </source>
</evidence>
<dbReference type="InterPro" id="IPR036736">
    <property type="entry name" value="ACP-like_sf"/>
</dbReference>
<dbReference type="NCBIfam" id="TIGR04532">
    <property type="entry name" value="PT_fungal_PKS"/>
    <property type="match status" value="1"/>
</dbReference>
<dbReference type="InterPro" id="IPR014043">
    <property type="entry name" value="Acyl_transferase_dom"/>
</dbReference>
<dbReference type="PANTHER" id="PTHR43775">
    <property type="entry name" value="FATTY ACID SYNTHASE"/>
    <property type="match status" value="1"/>
</dbReference>
<keyword evidence="12" id="KW-1185">Reference proteome</keyword>
<evidence type="ECO:0000256" key="2">
    <source>
        <dbReference type="ARBA" id="ARBA00022553"/>
    </source>
</evidence>
<dbReference type="InterPro" id="IPR020841">
    <property type="entry name" value="PKS_Beta-ketoAc_synthase_dom"/>
</dbReference>
<dbReference type="PROSITE" id="PS52019">
    <property type="entry name" value="PKS_MFAS_DH"/>
    <property type="match status" value="1"/>
</dbReference>
<feature type="domain" description="Ketosynthase family 3 (KS3)" evidence="9">
    <location>
        <begin position="402"/>
        <end position="836"/>
    </location>
</feature>
<dbReference type="InterPro" id="IPR014031">
    <property type="entry name" value="Ketoacyl_synth_C"/>
</dbReference>
<evidence type="ECO:0000256" key="4">
    <source>
        <dbReference type="ARBA" id="ARBA00023268"/>
    </source>
</evidence>
<dbReference type="SUPFAM" id="SSF53901">
    <property type="entry name" value="Thiolase-like"/>
    <property type="match status" value="1"/>
</dbReference>
<dbReference type="CDD" id="cd00833">
    <property type="entry name" value="PKS"/>
    <property type="match status" value="1"/>
</dbReference>
<dbReference type="Gene3D" id="3.10.129.110">
    <property type="entry name" value="Polyketide synthase dehydratase"/>
    <property type="match status" value="1"/>
</dbReference>
<dbReference type="GeneID" id="54555266"/>
<accession>A0A6A6J9G8</accession>
<dbReference type="InterPro" id="IPR050091">
    <property type="entry name" value="PKS_NRPS_Biosynth_Enz"/>
</dbReference>
<dbReference type="GO" id="GO:0044550">
    <property type="term" value="P:secondary metabolite biosynthetic process"/>
    <property type="evidence" value="ECO:0007669"/>
    <property type="project" value="UniProtKB-ARBA"/>
</dbReference>
<feature type="region of interest" description="C-terminal hotdog fold" evidence="6">
    <location>
        <begin position="1492"/>
        <end position="1640"/>
    </location>
</feature>
<feature type="compositionally biased region" description="Polar residues" evidence="7">
    <location>
        <begin position="1688"/>
        <end position="1699"/>
    </location>
</feature>
<evidence type="ECO:0000259" key="9">
    <source>
        <dbReference type="PROSITE" id="PS52004"/>
    </source>
</evidence>
<dbReference type="FunFam" id="3.10.129.110:FF:000001">
    <property type="entry name" value="Sterigmatocystin biosynthesis polyketide synthase"/>
    <property type="match status" value="1"/>
</dbReference>